<dbReference type="Proteomes" id="UP000824469">
    <property type="component" value="Unassembled WGS sequence"/>
</dbReference>
<proteinExistence type="predicted"/>
<evidence type="ECO:0000313" key="1">
    <source>
        <dbReference type="EMBL" id="KAH9313850.1"/>
    </source>
</evidence>
<comment type="caution">
    <text evidence="1">The sequence shown here is derived from an EMBL/GenBank/DDBJ whole genome shotgun (WGS) entry which is preliminary data.</text>
</comment>
<gene>
    <name evidence="1" type="ORF">KI387_022477</name>
</gene>
<evidence type="ECO:0000313" key="2">
    <source>
        <dbReference type="Proteomes" id="UP000824469"/>
    </source>
</evidence>
<feature type="non-terminal residue" evidence="1">
    <location>
        <position position="1"/>
    </location>
</feature>
<dbReference type="AlphaFoldDB" id="A0AA38L9Z3"/>
<protein>
    <submittedName>
        <fullName evidence="1">Uncharacterized protein</fullName>
    </submittedName>
</protein>
<reference evidence="1 2" key="1">
    <citation type="journal article" date="2021" name="Nat. Plants">
        <title>The Taxus genome provides insights into paclitaxel biosynthesis.</title>
        <authorList>
            <person name="Xiong X."/>
            <person name="Gou J."/>
            <person name="Liao Q."/>
            <person name="Li Y."/>
            <person name="Zhou Q."/>
            <person name="Bi G."/>
            <person name="Li C."/>
            <person name="Du R."/>
            <person name="Wang X."/>
            <person name="Sun T."/>
            <person name="Guo L."/>
            <person name="Liang H."/>
            <person name="Lu P."/>
            <person name="Wu Y."/>
            <person name="Zhang Z."/>
            <person name="Ro D.K."/>
            <person name="Shang Y."/>
            <person name="Huang S."/>
            <person name="Yan J."/>
        </authorList>
    </citation>
    <scope>NUCLEOTIDE SEQUENCE [LARGE SCALE GENOMIC DNA]</scope>
    <source>
        <strain evidence="1">Ta-2019</strain>
    </source>
</reference>
<name>A0AA38L9Z3_TAXCH</name>
<keyword evidence="2" id="KW-1185">Reference proteome</keyword>
<accession>A0AA38L9Z3</accession>
<dbReference type="EMBL" id="JAHRHJ020000005">
    <property type="protein sequence ID" value="KAH9313850.1"/>
    <property type="molecule type" value="Genomic_DNA"/>
</dbReference>
<organism evidence="1 2">
    <name type="scientific">Taxus chinensis</name>
    <name type="common">Chinese yew</name>
    <name type="synonym">Taxus wallichiana var. chinensis</name>
    <dbReference type="NCBI Taxonomy" id="29808"/>
    <lineage>
        <taxon>Eukaryota</taxon>
        <taxon>Viridiplantae</taxon>
        <taxon>Streptophyta</taxon>
        <taxon>Embryophyta</taxon>
        <taxon>Tracheophyta</taxon>
        <taxon>Spermatophyta</taxon>
        <taxon>Pinopsida</taxon>
        <taxon>Pinidae</taxon>
        <taxon>Conifers II</taxon>
        <taxon>Cupressales</taxon>
        <taxon>Taxaceae</taxon>
        <taxon>Taxus</taxon>
    </lineage>
</organism>
<sequence>FPVSAEPAGSRPSRPFVPTVPDCLGQILPNHLKWASFALGRFTFSRPSRPRGPDVPTA</sequence>